<name>A0AAV7UBX0_PLEWA</name>
<reference evidence="1" key="1">
    <citation type="journal article" date="2022" name="bioRxiv">
        <title>Sequencing and chromosome-scale assembly of the giantPleurodeles waltlgenome.</title>
        <authorList>
            <person name="Brown T."/>
            <person name="Elewa A."/>
            <person name="Iarovenko S."/>
            <person name="Subramanian E."/>
            <person name="Araus A.J."/>
            <person name="Petzold A."/>
            <person name="Susuki M."/>
            <person name="Suzuki K.-i.T."/>
            <person name="Hayashi T."/>
            <person name="Toyoda A."/>
            <person name="Oliveira C."/>
            <person name="Osipova E."/>
            <person name="Leigh N.D."/>
            <person name="Simon A."/>
            <person name="Yun M.H."/>
        </authorList>
    </citation>
    <scope>NUCLEOTIDE SEQUENCE</scope>
    <source>
        <strain evidence="1">20211129_DDA</strain>
        <tissue evidence="1">Liver</tissue>
    </source>
</reference>
<keyword evidence="2" id="KW-1185">Reference proteome</keyword>
<dbReference type="Proteomes" id="UP001066276">
    <property type="component" value="Chromosome 3_1"/>
</dbReference>
<protein>
    <submittedName>
        <fullName evidence="1">Uncharacterized protein</fullName>
    </submittedName>
</protein>
<sequence length="267" mass="27463">MASTGGGIVVCKRMGDRYAIQGAAGSGPLSGDLPPQSITGALSPCQLIVDPGIGEGGGPSPPQGLLIYYLFPGSSSILGLLPNTDADICVLPRPALVNSLLGRCGALKGLRAPSQTLSQWGRLRGNFRLGGLDLTSVLLLFLPTACAGVRAPLSAAFVSPLQVASDHSVVYMPLSNPFLGDGVSAGVLGILTSGPSIPLLSAFSVPLFLPSTGRFYSGPVRPRLSLSRSLPRAVFRFVAVLSGSVGTGEYRDSSFLSGQSLRGDYCM</sequence>
<proteinExistence type="predicted"/>
<gene>
    <name evidence="1" type="ORF">NDU88_003221</name>
</gene>
<evidence type="ECO:0000313" key="2">
    <source>
        <dbReference type="Proteomes" id="UP001066276"/>
    </source>
</evidence>
<accession>A0AAV7UBX0</accession>
<evidence type="ECO:0000313" key="1">
    <source>
        <dbReference type="EMBL" id="KAJ1186440.1"/>
    </source>
</evidence>
<organism evidence="1 2">
    <name type="scientific">Pleurodeles waltl</name>
    <name type="common">Iberian ribbed newt</name>
    <dbReference type="NCBI Taxonomy" id="8319"/>
    <lineage>
        <taxon>Eukaryota</taxon>
        <taxon>Metazoa</taxon>
        <taxon>Chordata</taxon>
        <taxon>Craniata</taxon>
        <taxon>Vertebrata</taxon>
        <taxon>Euteleostomi</taxon>
        <taxon>Amphibia</taxon>
        <taxon>Batrachia</taxon>
        <taxon>Caudata</taxon>
        <taxon>Salamandroidea</taxon>
        <taxon>Salamandridae</taxon>
        <taxon>Pleurodelinae</taxon>
        <taxon>Pleurodeles</taxon>
    </lineage>
</organism>
<comment type="caution">
    <text evidence="1">The sequence shown here is derived from an EMBL/GenBank/DDBJ whole genome shotgun (WGS) entry which is preliminary data.</text>
</comment>
<dbReference type="EMBL" id="JANPWB010000005">
    <property type="protein sequence ID" value="KAJ1186440.1"/>
    <property type="molecule type" value="Genomic_DNA"/>
</dbReference>
<dbReference type="AlphaFoldDB" id="A0AAV7UBX0"/>